<reference evidence="10 11" key="1">
    <citation type="submission" date="2025-05" db="UniProtKB">
        <authorList>
            <consortium name="RefSeq"/>
        </authorList>
    </citation>
    <scope>IDENTIFICATION</scope>
</reference>
<keyword evidence="1" id="KW-0341">Growth regulation</keyword>
<evidence type="ECO:0000256" key="6">
    <source>
        <dbReference type="SAM" id="MobiDB-lite"/>
    </source>
</evidence>
<evidence type="ECO:0000256" key="4">
    <source>
        <dbReference type="ARBA" id="ARBA00022999"/>
    </source>
</evidence>
<evidence type="ECO:0000313" key="13">
    <source>
        <dbReference type="RefSeq" id="XP_035829202.1"/>
    </source>
</evidence>
<dbReference type="RefSeq" id="XP_012945507.1">
    <property type="nucleotide sequence ID" value="XM_013090053.2"/>
</dbReference>
<dbReference type="Pfam" id="PF07525">
    <property type="entry name" value="SOCS_box"/>
    <property type="match status" value="1"/>
</dbReference>
<dbReference type="PANTHER" id="PTHR10155">
    <property type="entry name" value="PHOSPHATIDYLINOSITOL 3-KINASE REGULATORY SUBUNIT"/>
    <property type="match status" value="1"/>
</dbReference>
<dbReference type="RefSeq" id="XP_012945506.1">
    <property type="nucleotide sequence ID" value="XM_013090052.2"/>
</dbReference>
<evidence type="ECO:0000313" key="10">
    <source>
        <dbReference type="RefSeq" id="XP_012945506.1"/>
    </source>
</evidence>
<feature type="compositionally biased region" description="Basic and acidic residues" evidence="6">
    <location>
        <begin position="1281"/>
        <end position="1290"/>
    </location>
</feature>
<dbReference type="InterPro" id="IPR001496">
    <property type="entry name" value="SOCS_box"/>
</dbReference>
<dbReference type="SUPFAM" id="SSF55550">
    <property type="entry name" value="SH2 domain"/>
    <property type="match status" value="1"/>
</dbReference>
<feature type="region of interest" description="Disordered" evidence="6">
    <location>
        <begin position="930"/>
        <end position="972"/>
    </location>
</feature>
<feature type="compositionally biased region" description="Acidic residues" evidence="6">
    <location>
        <begin position="177"/>
        <end position="191"/>
    </location>
</feature>
<dbReference type="PROSITE" id="PS50001">
    <property type="entry name" value="SH2"/>
    <property type="match status" value="1"/>
</dbReference>
<dbReference type="InterPro" id="IPR036036">
    <property type="entry name" value="SOCS_box-like_dom_sf"/>
</dbReference>
<dbReference type="RefSeq" id="XP_035829202.1">
    <property type="nucleotide sequence ID" value="XM_035973309.1"/>
</dbReference>
<feature type="region of interest" description="Disordered" evidence="6">
    <location>
        <begin position="1276"/>
        <end position="1314"/>
    </location>
</feature>
<dbReference type="SMART" id="SM00253">
    <property type="entry name" value="SOCS"/>
    <property type="match status" value="1"/>
</dbReference>
<feature type="compositionally biased region" description="Basic and acidic residues" evidence="6">
    <location>
        <begin position="624"/>
        <end position="642"/>
    </location>
</feature>
<feature type="region of interest" description="Disordered" evidence="6">
    <location>
        <begin position="449"/>
        <end position="503"/>
    </location>
</feature>
<feature type="compositionally biased region" description="Basic and acidic residues" evidence="6">
    <location>
        <begin position="251"/>
        <end position="263"/>
    </location>
</feature>
<dbReference type="GeneID" id="101864191"/>
<evidence type="ECO:0000313" key="12">
    <source>
        <dbReference type="RefSeq" id="XP_035829201.1"/>
    </source>
</evidence>
<organism evidence="9 12">
    <name type="scientific">Aplysia californica</name>
    <name type="common">California sea hare</name>
    <dbReference type="NCBI Taxonomy" id="6500"/>
    <lineage>
        <taxon>Eukaryota</taxon>
        <taxon>Metazoa</taxon>
        <taxon>Spiralia</taxon>
        <taxon>Lophotrochozoa</taxon>
        <taxon>Mollusca</taxon>
        <taxon>Gastropoda</taxon>
        <taxon>Heterobranchia</taxon>
        <taxon>Euthyneura</taxon>
        <taxon>Tectipleura</taxon>
        <taxon>Aplysiida</taxon>
        <taxon>Aplysioidea</taxon>
        <taxon>Aplysiidae</taxon>
        <taxon>Aplysia</taxon>
    </lineage>
</organism>
<dbReference type="Gene3D" id="3.30.505.10">
    <property type="entry name" value="SH2 domain"/>
    <property type="match status" value="1"/>
</dbReference>
<name>A0ABM1W3F8_APLCA</name>
<keyword evidence="4 5" id="KW-0727">SH2 domain</keyword>
<evidence type="ECO:0000256" key="3">
    <source>
        <dbReference type="ARBA" id="ARBA00022786"/>
    </source>
</evidence>
<keyword evidence="3" id="KW-0833">Ubl conjugation pathway</keyword>
<evidence type="ECO:0000313" key="11">
    <source>
        <dbReference type="RefSeq" id="XP_012945507.1"/>
    </source>
</evidence>
<feature type="region of interest" description="Disordered" evidence="6">
    <location>
        <begin position="212"/>
        <end position="288"/>
    </location>
</feature>
<dbReference type="Proteomes" id="UP000694888">
    <property type="component" value="Unplaced"/>
</dbReference>
<dbReference type="PANTHER" id="PTHR10155:SF5">
    <property type="entry name" value="SUPPRESSOR OF CYTOKINE SIGNALING 7"/>
    <property type="match status" value="1"/>
</dbReference>
<feature type="region of interest" description="Disordered" evidence="6">
    <location>
        <begin position="1"/>
        <end position="142"/>
    </location>
</feature>
<dbReference type="SUPFAM" id="SSF158235">
    <property type="entry name" value="SOCS box-like"/>
    <property type="match status" value="1"/>
</dbReference>
<dbReference type="SMART" id="SM00252">
    <property type="entry name" value="SH2"/>
    <property type="match status" value="1"/>
</dbReference>
<evidence type="ECO:0000259" key="7">
    <source>
        <dbReference type="PROSITE" id="PS50001"/>
    </source>
</evidence>
<feature type="region of interest" description="Disordered" evidence="6">
    <location>
        <begin position="305"/>
        <end position="346"/>
    </location>
</feature>
<keyword evidence="2" id="KW-0734">Signal transduction inhibitor</keyword>
<feature type="region of interest" description="Disordered" evidence="6">
    <location>
        <begin position="171"/>
        <end position="191"/>
    </location>
</feature>
<evidence type="ECO:0000256" key="5">
    <source>
        <dbReference type="PROSITE-ProRule" id="PRU00191"/>
    </source>
</evidence>
<feature type="domain" description="SOCS box" evidence="8">
    <location>
        <begin position="1820"/>
        <end position="1870"/>
    </location>
</feature>
<evidence type="ECO:0000256" key="2">
    <source>
        <dbReference type="ARBA" id="ARBA00022700"/>
    </source>
</evidence>
<feature type="region of interest" description="Disordered" evidence="6">
    <location>
        <begin position="599"/>
        <end position="700"/>
    </location>
</feature>
<evidence type="ECO:0000259" key="8">
    <source>
        <dbReference type="PROSITE" id="PS50225"/>
    </source>
</evidence>
<feature type="compositionally biased region" description="Polar residues" evidence="6">
    <location>
        <begin position="681"/>
        <end position="700"/>
    </location>
</feature>
<dbReference type="RefSeq" id="XP_035829201.1">
    <property type="nucleotide sequence ID" value="XM_035973308.1"/>
</dbReference>
<proteinExistence type="predicted"/>
<feature type="compositionally biased region" description="Low complexity" evidence="6">
    <location>
        <begin position="465"/>
        <end position="474"/>
    </location>
</feature>
<sequence>MAEKKEGGGGLASKFKRKASKKAAPLSSASMSTASRPDPKLSPTPEARSATLPSGTDPGAMALHQSPSEGLFSRLRRRFRMGSKGKYDLKTYEASSPTKPRKLRRKSDEPFVTEEEKEEEILRGRSKHVNKAQSVKTPRRVRSEKEEVILIRKDKRVSVICKPENGVPEVIFSNVDNSDEDSSEVLTGGEEDPYATISSIKEENRRRVASMKAVSNGKVEDQIRDGCSPRPGSVDRSKMSLGQFPTSSNSDKNKKATIKEDYPYAKINSSKKKKAVSPQEQEVNMRPHVYAEEFNSHVRARMKSRLEPDYETLDDVNQRKSEIEQRNSSGPVGAQGGISNGRDTYVEDQDEQVCAVIDPDYESLEEVKHKVEETVASLQGNNIFVHPVATPQSGHAHSTDGQKARLSNHQPPPIPSDASDNDLDPAFADPYAVIGEVVSAAKSMVAVSGNLPSSSLDGHERRSSTRGTSPRSLSQASFVTPDQDRSSLTSPMSSSSMAPLAPSIDSSLPLELAAEGTPTSPEEEEEECLYDNPNIILRKHGVRPGSEFYSTYSSSRRAQTVSEPPLLKTPAEEELVEKLSLALAPPLPLRNYQKEEAHPCRSGCSSARHSWASQSSARNLDPSDPNHGKASDNNSLRRDGRRNLSPAFVRDYPKSAENTLMKAGRKKVSSSKSHEELSSAGGDSTQEVSKGTVNNNVNNRLSPSVVTSALIRSFHGCELAHTVAGTVEEEPGEGTLTERTDTVEDSKCLSACGSESEHDQEICDIITRESSGAESGSSTDNRLGTDKGDIVAFCEGLAYEILSQAVCTSSRQFKEDCNSMQGSNCRSTKQLDLVSLKPEHNATFHDTDCVSDSVVTESNDVALSQCGDTAVAADMSTLSLSAGNDSTKSEFIKIKSDEILSDSSGVDVVAVEVAADFDSVDKFIESCLSSDSDEEQGEAIDVQQPSSSSNDGMSELYKAQGARPKRPTKFFPPRPLPPVIQCGVPGPVIFHSDNDTDKCTWHMDDIIEHQKHILTLLMQILEDKSRTELWFLTEVEKVHLLRFCTEKFSSSTADFETIFGDGLFFREYVDSDSEDENDQDEGENNTHHGMQIKEYFLDDVSVRKIPITILFANHLLLEHALNRNVCQQPHMQFVRYRSFVDSGVFTWSRFHDIPEESRRVVEAKVRSFFHYCRKMMGYECENEQDRELMRLEQEIMDEQQQKIERRLRKVQDLPTFQDVMEEISTSLSSHIEPGRALISSPSSRSDDRHKVHICTPDPATPGAPDGKAAHSRKCPYGFKGRRSDRAENTCKRVPPTAPPRTADAETTYSESERHDSVAVSYQQKPHLSTLLAGVTSTSQAVQEFHRLCEHGLTTPASSPCVSQSLFVDEGTGAAVTPPPTDYDSDSEDEMITLDTYARIMTRPLQRRRSETSTRDDTVFAIYSYTPFSGELAYAVRRRPPRRKVKAVVVRGPREVCLGVGSHVTLAVWTQMDQLMKKLVPHISPRLDFRFLLKIYEQFKQIVLVPRKKNYSVKGCYQIERSCTRFLEFVFLKLIRDELRVFSHVMRKSKMAKALATEEKEISLSLVSLLSVVLENLGKMKRTLHREHVNGFKGVNEPVNPPDPFADHPIVFRHPSYRDWQSDRETYRPPLEPSEMAHACSDDAFFLPYVSKTLSTWMSPEHLGSADPNVLLGGTQVMAARVSSGPVEVFGNFRKEPKPLQEREDFLESMQQLQLKEWYWGPISYEQAALILQDREDGSFLVRDSSDRKYLLSLSFKSLGEVHHTRIEHAKGLFSFWSQPESHGKARICEFIEKSVQNSRDGRFLYFLRPSSQGTPPLPIKLLVPVSRNFRVASLKHLSRFVVRQTVRNDHIDLLPVPEKVKRYLLNKQYYVEILACDHWAFDSY</sequence>
<gene>
    <name evidence="10 11 12 13" type="primary">LOC101864191</name>
</gene>
<feature type="compositionally biased region" description="Basic residues" evidence="6">
    <location>
        <begin position="74"/>
        <end position="83"/>
    </location>
</feature>
<feature type="compositionally biased region" description="Low complexity" evidence="6">
    <location>
        <begin position="486"/>
        <end position="503"/>
    </location>
</feature>
<dbReference type="InterPro" id="IPR000980">
    <property type="entry name" value="SH2"/>
</dbReference>
<evidence type="ECO:0000256" key="1">
    <source>
        <dbReference type="ARBA" id="ARBA00022604"/>
    </source>
</evidence>
<protein>
    <submittedName>
        <fullName evidence="10 11">Uncharacterized protein LOC101864191</fullName>
    </submittedName>
</protein>
<evidence type="ECO:0000313" key="9">
    <source>
        <dbReference type="Proteomes" id="UP000694888"/>
    </source>
</evidence>
<accession>A0ABM1W3F8</accession>
<dbReference type="SMART" id="SM00969">
    <property type="entry name" value="SOCS_box"/>
    <property type="match status" value="1"/>
</dbReference>
<dbReference type="Pfam" id="PF00017">
    <property type="entry name" value="SH2"/>
    <property type="match status" value="1"/>
</dbReference>
<dbReference type="PROSITE" id="PS50225">
    <property type="entry name" value="SOCS"/>
    <property type="match status" value="1"/>
</dbReference>
<keyword evidence="9" id="KW-1185">Reference proteome</keyword>
<feature type="compositionally biased region" description="Low complexity" evidence="6">
    <location>
        <begin position="605"/>
        <end position="617"/>
    </location>
</feature>
<feature type="region of interest" description="Disordered" evidence="6">
    <location>
        <begin position="387"/>
        <end position="423"/>
    </location>
</feature>
<feature type="domain" description="SH2" evidence="7">
    <location>
        <begin position="1717"/>
        <end position="1825"/>
    </location>
</feature>
<dbReference type="InterPro" id="IPR036860">
    <property type="entry name" value="SH2_dom_sf"/>
</dbReference>
<feature type="compositionally biased region" description="Polar residues" evidence="6">
    <location>
        <begin position="943"/>
        <end position="952"/>
    </location>
</feature>
<feature type="compositionally biased region" description="Basic and acidic residues" evidence="6">
    <location>
        <begin position="316"/>
        <end position="325"/>
    </location>
</feature>